<dbReference type="KEGG" id="kphy:AOZ06_20215"/>
<dbReference type="Proteomes" id="UP000063699">
    <property type="component" value="Chromosome"/>
</dbReference>
<accession>A0A0N9I3R5</accession>
<evidence type="ECO:0000313" key="1">
    <source>
        <dbReference type="EMBL" id="ALG08928.1"/>
    </source>
</evidence>
<organism evidence="1 2">
    <name type="scientific">Kibdelosporangium phytohabitans</name>
    <dbReference type="NCBI Taxonomy" id="860235"/>
    <lineage>
        <taxon>Bacteria</taxon>
        <taxon>Bacillati</taxon>
        <taxon>Actinomycetota</taxon>
        <taxon>Actinomycetes</taxon>
        <taxon>Pseudonocardiales</taxon>
        <taxon>Pseudonocardiaceae</taxon>
        <taxon>Kibdelosporangium</taxon>
    </lineage>
</organism>
<proteinExistence type="predicted"/>
<gene>
    <name evidence="1" type="ORF">AOZ06_20215</name>
</gene>
<dbReference type="AlphaFoldDB" id="A0A0N9I3R5"/>
<sequence>MSATGDERDARKLNDLPAGYQPTQVVYCTWGRERGGPLLPLASFEWSPEGGVQFTVLDYERGRSARRFMTEGAMFERERRVAMPGEGPVFMRALLGHGNSSSYYWFLDKTPGAEADQ</sequence>
<dbReference type="EMBL" id="CP012752">
    <property type="protein sequence ID" value="ALG08928.1"/>
    <property type="molecule type" value="Genomic_DNA"/>
</dbReference>
<evidence type="ECO:0000313" key="2">
    <source>
        <dbReference type="Proteomes" id="UP000063699"/>
    </source>
</evidence>
<protein>
    <submittedName>
        <fullName evidence="1">Uncharacterized protein</fullName>
    </submittedName>
</protein>
<keyword evidence="2" id="KW-1185">Reference proteome</keyword>
<dbReference type="STRING" id="860235.AOZ06_20215"/>
<reference evidence="1 2" key="1">
    <citation type="submission" date="2015-07" db="EMBL/GenBank/DDBJ databases">
        <title>Genome sequencing of Kibdelosporangium phytohabitans.</title>
        <authorList>
            <person name="Qin S."/>
            <person name="Xing K."/>
        </authorList>
    </citation>
    <scope>NUCLEOTIDE SEQUENCE [LARGE SCALE GENOMIC DNA]</scope>
    <source>
        <strain evidence="1 2">KLBMP1111</strain>
    </source>
</reference>
<name>A0A0N9I3R5_9PSEU</name>